<dbReference type="GO" id="GO:0003993">
    <property type="term" value="F:acid phosphatase activity"/>
    <property type="evidence" value="ECO:0007669"/>
    <property type="project" value="InterPro"/>
</dbReference>
<feature type="domain" description="Purple acid phosphatase N-terminal" evidence="4">
    <location>
        <begin position="55"/>
        <end position="150"/>
    </location>
</feature>
<dbReference type="Pfam" id="PF00149">
    <property type="entry name" value="Metallophos"/>
    <property type="match status" value="1"/>
</dbReference>
<comment type="caution">
    <text evidence="5">The sequence shown here is derived from an EMBL/GenBank/DDBJ whole genome shotgun (WGS) entry which is preliminary data.</text>
</comment>
<dbReference type="Pfam" id="PF16656">
    <property type="entry name" value="Pur_ac_phosph_N"/>
    <property type="match status" value="1"/>
</dbReference>
<evidence type="ECO:0000313" key="6">
    <source>
        <dbReference type="Proteomes" id="UP000295543"/>
    </source>
</evidence>
<dbReference type="InterPro" id="IPR015914">
    <property type="entry name" value="PAPs_N"/>
</dbReference>
<feature type="signal peptide" evidence="2">
    <location>
        <begin position="1"/>
        <end position="30"/>
    </location>
</feature>
<dbReference type="SUPFAM" id="SSF49363">
    <property type="entry name" value="Purple acid phosphatase, N-terminal domain"/>
    <property type="match status" value="1"/>
</dbReference>
<feature type="domain" description="Calcineurin-like phosphoesterase" evidence="3">
    <location>
        <begin position="159"/>
        <end position="357"/>
    </location>
</feature>
<dbReference type="InterPro" id="IPR008963">
    <property type="entry name" value="Purple_acid_Pase-like_N"/>
</dbReference>
<evidence type="ECO:0000259" key="4">
    <source>
        <dbReference type="Pfam" id="PF16656"/>
    </source>
</evidence>
<dbReference type="AlphaFoldDB" id="A0A4R5UBM7"/>
<proteinExistence type="predicted"/>
<feature type="chain" id="PRO_5020213753" evidence="2">
    <location>
        <begin position="31"/>
        <end position="467"/>
    </location>
</feature>
<dbReference type="EMBL" id="SMTG01000002">
    <property type="protein sequence ID" value="TDK32625.1"/>
    <property type="molecule type" value="Genomic_DNA"/>
</dbReference>
<organism evidence="5 6">
    <name type="scientific">Luteimonas terrae</name>
    <dbReference type="NCBI Taxonomy" id="1530191"/>
    <lineage>
        <taxon>Bacteria</taxon>
        <taxon>Pseudomonadati</taxon>
        <taxon>Pseudomonadota</taxon>
        <taxon>Gammaproteobacteria</taxon>
        <taxon>Lysobacterales</taxon>
        <taxon>Lysobacteraceae</taxon>
        <taxon>Luteimonas</taxon>
    </lineage>
</organism>
<reference evidence="5 6" key="1">
    <citation type="submission" date="2019-03" db="EMBL/GenBank/DDBJ databases">
        <title>Luteimonas zhaokaii sp.nov., isolated from the rectal contents of Plateau pika in Yushu, Qinghai Province, China.</title>
        <authorList>
            <person name="Zhang G."/>
        </authorList>
    </citation>
    <scope>NUCLEOTIDE SEQUENCE [LARGE SCALE GENOMIC DNA]</scope>
    <source>
        <strain evidence="5 6">THG-MD21</strain>
    </source>
</reference>
<evidence type="ECO:0000313" key="5">
    <source>
        <dbReference type="EMBL" id="TDK32625.1"/>
    </source>
</evidence>
<dbReference type="GO" id="GO:0046872">
    <property type="term" value="F:metal ion binding"/>
    <property type="evidence" value="ECO:0007669"/>
    <property type="project" value="InterPro"/>
</dbReference>
<name>A0A4R5UBM7_9GAMM</name>
<dbReference type="InterPro" id="IPR039331">
    <property type="entry name" value="PAPs-like"/>
</dbReference>
<evidence type="ECO:0000259" key="3">
    <source>
        <dbReference type="Pfam" id="PF00149"/>
    </source>
</evidence>
<evidence type="ECO:0000256" key="1">
    <source>
        <dbReference type="ARBA" id="ARBA00022729"/>
    </source>
</evidence>
<dbReference type="RefSeq" id="WP_133392197.1">
    <property type="nucleotide sequence ID" value="NZ_SMTG01000002.1"/>
</dbReference>
<sequence>MRARPTRTRVRSLVLGLGVALLAVTGAASAAGETRPEPNTLVPAGVMRYAPSVFPDRIVASPAQDAATGFGVSWRTAASVESPVLELVVAGDSPDMGPRRRIAARSTSFEGENGAAQFHRADVDGLQPDTLYAWRVQGGGTWSPWMQTRTAAAADAPLTLLYFGDTQNKNASLSTRVLREAHRHAPDAKLALFAGDLVSGGDGEDDNEWGEWFDAVGPLATMVVNAPAPGNHEYWEEFEDTPQERRVLGGHWPRTFALPANGAPGAEQTSYWFDYQGVRVVVLDGTSALDLGTAQAQAAWLDRTLAANPHAWSIALIHQPMYSPRQDRENVALREHVLPVLERRRVDLVLQGHDHVYGRRAGEDATRATPLYLVSVVGAKQYRLSDEARRDMAPTAEDTQLFQVIRLDGDTLRYESRTATGRLYDAFEIRGATPATRTLHEITEGRIAPRDCTRAQTLKGRADRCWE</sequence>
<dbReference type="InterPro" id="IPR004843">
    <property type="entry name" value="Calcineurin-like_PHP"/>
</dbReference>
<dbReference type="SUPFAM" id="SSF56300">
    <property type="entry name" value="Metallo-dependent phosphatases"/>
    <property type="match status" value="1"/>
</dbReference>
<dbReference type="Gene3D" id="2.60.40.380">
    <property type="entry name" value="Purple acid phosphatase-like, N-terminal"/>
    <property type="match status" value="1"/>
</dbReference>
<dbReference type="OrthoDB" id="9809781at2"/>
<accession>A0A4R5UBM7</accession>
<keyword evidence="6" id="KW-1185">Reference proteome</keyword>
<protein>
    <submittedName>
        <fullName evidence="5">Metallophosphoesterase family protein</fullName>
    </submittedName>
</protein>
<gene>
    <name evidence="5" type="ORF">E2F49_00655</name>
</gene>
<dbReference type="Gene3D" id="3.60.21.10">
    <property type="match status" value="1"/>
</dbReference>
<dbReference type="Proteomes" id="UP000295543">
    <property type="component" value="Unassembled WGS sequence"/>
</dbReference>
<dbReference type="PANTHER" id="PTHR22953">
    <property type="entry name" value="ACID PHOSPHATASE RELATED"/>
    <property type="match status" value="1"/>
</dbReference>
<keyword evidence="1 2" id="KW-0732">Signal</keyword>
<dbReference type="PANTHER" id="PTHR22953:SF153">
    <property type="entry name" value="PURPLE ACID PHOSPHATASE"/>
    <property type="match status" value="1"/>
</dbReference>
<evidence type="ECO:0000256" key="2">
    <source>
        <dbReference type="SAM" id="SignalP"/>
    </source>
</evidence>
<dbReference type="InterPro" id="IPR029052">
    <property type="entry name" value="Metallo-depent_PP-like"/>
</dbReference>